<evidence type="ECO:0000256" key="5">
    <source>
        <dbReference type="ARBA" id="ARBA00013268"/>
    </source>
</evidence>
<dbReference type="InterPro" id="IPR029044">
    <property type="entry name" value="Nucleotide-diphossugar_trans"/>
</dbReference>
<dbReference type="GO" id="GO:0016020">
    <property type="term" value="C:membrane"/>
    <property type="evidence" value="ECO:0007669"/>
    <property type="project" value="InterPro"/>
</dbReference>
<dbReference type="GO" id="GO:0008654">
    <property type="term" value="P:phospholipid biosynthetic process"/>
    <property type="evidence" value="ECO:0007669"/>
    <property type="project" value="InterPro"/>
</dbReference>
<evidence type="ECO:0000256" key="7">
    <source>
        <dbReference type="ARBA" id="ARBA00022679"/>
    </source>
</evidence>
<dbReference type="EC" id="2.7.7.74" evidence="4"/>
<dbReference type="InterPro" id="IPR000462">
    <property type="entry name" value="CDP-OH_P_trans"/>
</dbReference>
<dbReference type="GO" id="GO:0016779">
    <property type="term" value="F:nucleotidyltransferase activity"/>
    <property type="evidence" value="ECO:0007669"/>
    <property type="project" value="UniProtKB-KW"/>
</dbReference>
<dbReference type="Proteomes" id="UP000886289">
    <property type="component" value="Unassembled WGS sequence"/>
</dbReference>
<dbReference type="GO" id="GO:0016780">
    <property type="term" value="F:phosphotransferase activity, for other substituted phosphate groups"/>
    <property type="evidence" value="ECO:0007669"/>
    <property type="project" value="InterPro"/>
</dbReference>
<protein>
    <recommendedName>
        <fullName evidence="6">Bifunctional IPC transferase and DIPP synthase</fullName>
        <ecNumber evidence="4">2.7.7.74</ecNumber>
        <ecNumber evidence="5">2.7.8.34</ecNumber>
    </recommendedName>
</protein>
<evidence type="ECO:0000256" key="3">
    <source>
        <dbReference type="ARBA" id="ARBA00007897"/>
    </source>
</evidence>
<evidence type="ECO:0000256" key="9">
    <source>
        <dbReference type="ARBA" id="ARBA00049235"/>
    </source>
</evidence>
<feature type="transmembrane region" description="Helical" evidence="11">
    <location>
        <begin position="335"/>
        <end position="355"/>
    </location>
</feature>
<evidence type="ECO:0000256" key="8">
    <source>
        <dbReference type="ARBA" id="ARBA00022695"/>
    </source>
</evidence>
<sequence length="431" mass="49152">MKVLILAAGEGRRLRPITVKKPKPAIKVCGVPLILRNCAILKELGLEICVVVGYKAEEIINILDKDVQVIYNGDIKKGNAYSVFCAKNLFKNEEKFLVLMGDHLYSPEFLKKAIKAPENTAIVCEQNEIIEIEEATKVFTKNGQIVDIGKTIKDWHYIDTGAFMCTGNIFEILEKLFREKKTVEWSEIVKEAGMNIYVVNEAWMDIDTIENYKTAEKILLKALIKPEDGFIAKIFNRKISLRITKYLSTYDLSPNLISFFSFFLCIVAACLFFLKSYLLGGIFAQFSSVIDGVDGEIARLKLKKSKFGGFYDALLDRYADAFLLLGLFLSLPFNLFRFFSFFFALLGTFLISYTTSKFYETYNYRAESVEKYLRLLPGKRDERIFLIFIFSSLACFHLVFIDILLFTLALLTNIRVAGRLLVARSLEGVLP</sequence>
<dbReference type="SUPFAM" id="SSF53448">
    <property type="entry name" value="Nucleotide-diphospho-sugar transferases"/>
    <property type="match status" value="1"/>
</dbReference>
<proteinExistence type="inferred from homology"/>
<keyword evidence="8" id="KW-0548">Nucleotidyltransferase</keyword>
<dbReference type="EC" id="2.7.8.34" evidence="5"/>
<feature type="transmembrane region" description="Helical" evidence="11">
    <location>
        <begin position="384"/>
        <end position="411"/>
    </location>
</feature>
<feature type="transmembrane region" description="Helical" evidence="11">
    <location>
        <begin position="256"/>
        <end position="274"/>
    </location>
</feature>
<keyword evidence="7 10" id="KW-0808">Transferase</keyword>
<evidence type="ECO:0000256" key="10">
    <source>
        <dbReference type="RuleBase" id="RU003750"/>
    </source>
</evidence>
<name>A0A7C0U3B1_DESA2</name>
<gene>
    <name evidence="13" type="ORF">ENG63_07875</name>
</gene>
<dbReference type="InterPro" id="IPR048254">
    <property type="entry name" value="CDP_ALCOHOL_P_TRANSF_CS"/>
</dbReference>
<dbReference type="PANTHER" id="PTHR43584">
    <property type="entry name" value="NUCLEOTIDYL TRANSFERASE"/>
    <property type="match status" value="1"/>
</dbReference>
<feature type="domain" description="Nucleotidyl transferase" evidence="12">
    <location>
        <begin position="2"/>
        <end position="218"/>
    </location>
</feature>
<dbReference type="Gene3D" id="1.20.120.1760">
    <property type="match status" value="1"/>
</dbReference>
<evidence type="ECO:0000256" key="4">
    <source>
        <dbReference type="ARBA" id="ARBA00012504"/>
    </source>
</evidence>
<organism evidence="13">
    <name type="scientific">Desulfofervidus auxilii</name>
    <dbReference type="NCBI Taxonomy" id="1621989"/>
    <lineage>
        <taxon>Bacteria</taxon>
        <taxon>Pseudomonadati</taxon>
        <taxon>Thermodesulfobacteriota</taxon>
        <taxon>Candidatus Desulfofervidia</taxon>
        <taxon>Candidatus Desulfofervidales</taxon>
        <taxon>Candidatus Desulfofervidaceae</taxon>
        <taxon>Candidatus Desulfofervidus</taxon>
    </lineage>
</organism>
<dbReference type="AlphaFoldDB" id="A0A7C0U3B1"/>
<evidence type="ECO:0000313" key="13">
    <source>
        <dbReference type="EMBL" id="HDD44760.1"/>
    </source>
</evidence>
<dbReference type="PANTHER" id="PTHR43584:SF8">
    <property type="entry name" value="N-ACETYLMURAMATE ALPHA-1-PHOSPHATE URIDYLYLTRANSFERASE"/>
    <property type="match status" value="1"/>
</dbReference>
<dbReference type="Pfam" id="PF01066">
    <property type="entry name" value="CDP-OH_P_transf"/>
    <property type="match status" value="1"/>
</dbReference>
<keyword evidence="11" id="KW-0812">Transmembrane</keyword>
<comment type="similarity">
    <text evidence="3">In the N-terminal section; belongs to the MobA family.</text>
</comment>
<reference evidence="13" key="1">
    <citation type="journal article" date="2020" name="mSystems">
        <title>Genome- and Community-Level Interaction Insights into Carbon Utilization and Element Cycling Functions of Hydrothermarchaeota in Hydrothermal Sediment.</title>
        <authorList>
            <person name="Zhou Z."/>
            <person name="Liu Y."/>
            <person name="Xu W."/>
            <person name="Pan J."/>
            <person name="Luo Z.H."/>
            <person name="Li M."/>
        </authorList>
    </citation>
    <scope>NUCLEOTIDE SEQUENCE [LARGE SCALE GENOMIC DNA]</scope>
    <source>
        <strain evidence="13">HyVt-233</strain>
    </source>
</reference>
<evidence type="ECO:0000256" key="6">
    <source>
        <dbReference type="ARBA" id="ARBA00018322"/>
    </source>
</evidence>
<keyword evidence="11" id="KW-1133">Transmembrane helix</keyword>
<evidence type="ECO:0000256" key="1">
    <source>
        <dbReference type="ARBA" id="ARBA00000729"/>
    </source>
</evidence>
<keyword evidence="11" id="KW-0472">Membrane</keyword>
<dbReference type="Pfam" id="PF00483">
    <property type="entry name" value="NTP_transferase"/>
    <property type="match status" value="1"/>
</dbReference>
<dbReference type="Gene3D" id="3.90.550.10">
    <property type="entry name" value="Spore Coat Polysaccharide Biosynthesis Protein SpsA, Chain A"/>
    <property type="match status" value="1"/>
</dbReference>
<comment type="catalytic activity">
    <reaction evidence="9">
        <text>CDP-1L-myo-inositol + 1D-myo-inositol 3-phosphate = bis(1L-myo-inositol) 3,1'-phosphate 1-phosphate + CMP + H(+)</text>
        <dbReference type="Rhea" id="RHEA:31327"/>
        <dbReference type="ChEBI" id="CHEBI:15378"/>
        <dbReference type="ChEBI" id="CHEBI:58401"/>
        <dbReference type="ChEBI" id="CHEBI:60377"/>
        <dbReference type="ChEBI" id="CHEBI:62573"/>
        <dbReference type="ChEBI" id="CHEBI:62576"/>
        <dbReference type="EC" id="2.7.8.34"/>
    </reaction>
</comment>
<evidence type="ECO:0000256" key="2">
    <source>
        <dbReference type="ARBA" id="ARBA00006982"/>
    </source>
</evidence>
<dbReference type="PROSITE" id="PS00379">
    <property type="entry name" value="CDP_ALCOHOL_P_TRANSF"/>
    <property type="match status" value="1"/>
</dbReference>
<dbReference type="EMBL" id="DRBS01000293">
    <property type="protein sequence ID" value="HDD44760.1"/>
    <property type="molecule type" value="Genomic_DNA"/>
</dbReference>
<comment type="catalytic activity">
    <reaction evidence="1">
        <text>1D-myo-inositol 3-phosphate + CTP + H(+) = CDP-1L-myo-inositol + diphosphate</text>
        <dbReference type="Rhea" id="RHEA:30647"/>
        <dbReference type="ChEBI" id="CHEBI:15378"/>
        <dbReference type="ChEBI" id="CHEBI:33019"/>
        <dbReference type="ChEBI" id="CHEBI:37563"/>
        <dbReference type="ChEBI" id="CHEBI:58401"/>
        <dbReference type="ChEBI" id="CHEBI:62573"/>
        <dbReference type="EC" id="2.7.7.74"/>
    </reaction>
</comment>
<comment type="similarity">
    <text evidence="10">Belongs to the CDP-alcohol phosphatidyltransferase class-I family.</text>
</comment>
<accession>A0A7C0U3B1</accession>
<comment type="similarity">
    <text evidence="2">In the C-terminal section; belongs to the CDP-alcohol phosphatidyltransferase class-I family.</text>
</comment>
<dbReference type="InterPro" id="IPR005835">
    <property type="entry name" value="NTP_transferase_dom"/>
</dbReference>
<dbReference type="InterPro" id="IPR050065">
    <property type="entry name" value="GlmU-like"/>
</dbReference>
<evidence type="ECO:0000256" key="11">
    <source>
        <dbReference type="SAM" id="Phobius"/>
    </source>
</evidence>
<evidence type="ECO:0000259" key="12">
    <source>
        <dbReference type="Pfam" id="PF00483"/>
    </source>
</evidence>
<comment type="caution">
    <text evidence="13">The sequence shown here is derived from an EMBL/GenBank/DDBJ whole genome shotgun (WGS) entry which is preliminary data.</text>
</comment>
<dbReference type="InterPro" id="IPR043130">
    <property type="entry name" value="CDP-OH_PTrfase_TM_dom"/>
</dbReference>